<sequence length="323" mass="36533">MGRLEGVSIYRGAPSISHLLFADDTLISSQASEEAIHCIVDFLGSYAWASGQVMNFEENTLVSLVQGDCECWGGGSGFQELRAFNRAMLAKQYWRIFKTLDSLLGRLLKACYFPYTSFLEAFRASRWARLLEVFHPIDVETILTIPLGRNNQQDVAIRHYSSDGHFSVPSAYHLACTLNVEASTFKGLYLGSSSRGWKFHQKYIFSLGKLVKTLSLPQGDVESWVRDVWENLEFDSFSLFFMTVWGLWKNRNGVLMEWKHQQPNEVLEGVKRGKGGRVRSSGLLGERGLNCVDFTPLQTKPIHLELVEAITDWEAVLFALGSR</sequence>
<protein>
    <recommendedName>
        <fullName evidence="2">Reverse transcriptase domain-containing protein</fullName>
    </recommendedName>
</protein>
<evidence type="ECO:0008006" key="2">
    <source>
        <dbReference type="Google" id="ProtNLM"/>
    </source>
</evidence>
<reference evidence="1" key="2">
    <citation type="journal article" date="2024" name="Plant">
        <title>Genomic evolution and insights into agronomic trait innovations of Sesamum species.</title>
        <authorList>
            <person name="Miao H."/>
            <person name="Wang L."/>
            <person name="Qu L."/>
            <person name="Liu H."/>
            <person name="Sun Y."/>
            <person name="Le M."/>
            <person name="Wang Q."/>
            <person name="Wei S."/>
            <person name="Zheng Y."/>
            <person name="Lin W."/>
            <person name="Duan Y."/>
            <person name="Cao H."/>
            <person name="Xiong S."/>
            <person name="Wang X."/>
            <person name="Wei L."/>
            <person name="Li C."/>
            <person name="Ma Q."/>
            <person name="Ju M."/>
            <person name="Zhao R."/>
            <person name="Li G."/>
            <person name="Mu C."/>
            <person name="Tian Q."/>
            <person name="Mei H."/>
            <person name="Zhang T."/>
            <person name="Gao T."/>
            <person name="Zhang H."/>
        </authorList>
    </citation>
    <scope>NUCLEOTIDE SEQUENCE</scope>
    <source>
        <strain evidence="1">G02</strain>
    </source>
</reference>
<dbReference type="AlphaFoldDB" id="A0AAW2REF4"/>
<organism evidence="1">
    <name type="scientific">Sesamum radiatum</name>
    <name type="common">Black benniseed</name>
    <dbReference type="NCBI Taxonomy" id="300843"/>
    <lineage>
        <taxon>Eukaryota</taxon>
        <taxon>Viridiplantae</taxon>
        <taxon>Streptophyta</taxon>
        <taxon>Embryophyta</taxon>
        <taxon>Tracheophyta</taxon>
        <taxon>Spermatophyta</taxon>
        <taxon>Magnoliopsida</taxon>
        <taxon>eudicotyledons</taxon>
        <taxon>Gunneridae</taxon>
        <taxon>Pentapetalae</taxon>
        <taxon>asterids</taxon>
        <taxon>lamiids</taxon>
        <taxon>Lamiales</taxon>
        <taxon>Pedaliaceae</taxon>
        <taxon>Sesamum</taxon>
    </lineage>
</organism>
<reference evidence="1" key="1">
    <citation type="submission" date="2020-06" db="EMBL/GenBank/DDBJ databases">
        <authorList>
            <person name="Li T."/>
            <person name="Hu X."/>
            <person name="Zhang T."/>
            <person name="Song X."/>
            <person name="Zhang H."/>
            <person name="Dai N."/>
            <person name="Sheng W."/>
            <person name="Hou X."/>
            <person name="Wei L."/>
        </authorList>
    </citation>
    <scope>NUCLEOTIDE SEQUENCE</scope>
    <source>
        <strain evidence="1">G02</strain>
        <tissue evidence="1">Leaf</tissue>
    </source>
</reference>
<dbReference type="EMBL" id="JACGWJ010000013">
    <property type="protein sequence ID" value="KAL0378546.1"/>
    <property type="molecule type" value="Genomic_DNA"/>
</dbReference>
<accession>A0AAW2REF4</accession>
<feature type="non-terminal residue" evidence="1">
    <location>
        <position position="323"/>
    </location>
</feature>
<evidence type="ECO:0000313" key="1">
    <source>
        <dbReference type="EMBL" id="KAL0378546.1"/>
    </source>
</evidence>
<comment type="caution">
    <text evidence="1">The sequence shown here is derived from an EMBL/GenBank/DDBJ whole genome shotgun (WGS) entry which is preliminary data.</text>
</comment>
<name>A0AAW2REF4_SESRA</name>
<proteinExistence type="predicted"/>
<gene>
    <name evidence="1" type="ORF">Sradi_3160100</name>
</gene>